<dbReference type="PANTHER" id="PTHR28629">
    <property type="entry name" value="TRIOKINASE/FMN CYCLASE"/>
    <property type="match status" value="1"/>
</dbReference>
<dbReference type="RefSeq" id="WP_151756686.1">
    <property type="nucleotide sequence ID" value="NZ_BKZW01000001.1"/>
</dbReference>
<dbReference type="InterPro" id="IPR012737">
    <property type="entry name" value="DhaK_L_YcgS"/>
</dbReference>
<dbReference type="NCBIfam" id="TIGR02365">
    <property type="entry name" value="dha_L_ycgS"/>
    <property type="match status" value="1"/>
</dbReference>
<dbReference type="EMBL" id="BKZW01000001">
    <property type="protein sequence ID" value="GER88833.1"/>
    <property type="molecule type" value="Genomic_DNA"/>
</dbReference>
<dbReference type="SMART" id="SM01120">
    <property type="entry name" value="Dak2"/>
    <property type="match status" value="1"/>
</dbReference>
<comment type="caution">
    <text evidence="4">The sequence shown here is derived from an EMBL/GenBank/DDBJ whole genome shotgun (WGS) entry which is preliminary data.</text>
</comment>
<name>A0A5J4KM04_9CHLR</name>
<dbReference type="SUPFAM" id="SSF101473">
    <property type="entry name" value="DhaL-like"/>
    <property type="match status" value="1"/>
</dbReference>
<sequence length="210" mass="21950">MPVTNKDILHWLQRSTQVLHENNAFLTQLDSAIGDADHGSNMDRGFSAVITKISGMQEADIGTLLKTVGTTLVSTVGGASGPLYGTAFLRAGMATAGKQHLEGAEIVAMFEAAVEGIKARGKAQAGEKTMLDAFIPALEAGKQAQLEQVPVTELLQRMAGSAESGMKATIDLLATKGRASYLGERSIGHQDPGATSSWLILQALADTVAS</sequence>
<keyword evidence="2 4" id="KW-0418">Kinase</keyword>
<protein>
    <submittedName>
        <fullName evidence="4">Dihydroxyacetone kinase subunit L</fullName>
    </submittedName>
</protein>
<gene>
    <name evidence="4" type="ORF">KDW_29950</name>
</gene>
<dbReference type="GO" id="GO:0019563">
    <property type="term" value="P:glycerol catabolic process"/>
    <property type="evidence" value="ECO:0007669"/>
    <property type="project" value="TreeGrafter"/>
</dbReference>
<evidence type="ECO:0000259" key="3">
    <source>
        <dbReference type="PROSITE" id="PS51480"/>
    </source>
</evidence>
<evidence type="ECO:0000256" key="2">
    <source>
        <dbReference type="ARBA" id="ARBA00022777"/>
    </source>
</evidence>
<dbReference type="Pfam" id="PF02734">
    <property type="entry name" value="Dak2"/>
    <property type="match status" value="1"/>
</dbReference>
<dbReference type="FunFam" id="1.25.40.340:FF:000002">
    <property type="entry name" value="Dihydroxyacetone kinase, L subunit"/>
    <property type="match status" value="1"/>
</dbReference>
<feature type="domain" description="DhaL" evidence="3">
    <location>
        <begin position="6"/>
        <end position="206"/>
    </location>
</feature>
<proteinExistence type="predicted"/>
<dbReference type="GO" id="GO:0005829">
    <property type="term" value="C:cytosol"/>
    <property type="evidence" value="ECO:0007669"/>
    <property type="project" value="TreeGrafter"/>
</dbReference>
<evidence type="ECO:0000256" key="1">
    <source>
        <dbReference type="ARBA" id="ARBA00022679"/>
    </source>
</evidence>
<organism evidence="4 5">
    <name type="scientific">Dictyobacter vulcani</name>
    <dbReference type="NCBI Taxonomy" id="2607529"/>
    <lineage>
        <taxon>Bacteria</taxon>
        <taxon>Bacillati</taxon>
        <taxon>Chloroflexota</taxon>
        <taxon>Ktedonobacteria</taxon>
        <taxon>Ktedonobacterales</taxon>
        <taxon>Dictyobacteraceae</taxon>
        <taxon>Dictyobacter</taxon>
    </lineage>
</organism>
<keyword evidence="5" id="KW-1185">Reference proteome</keyword>
<reference evidence="4 5" key="1">
    <citation type="submission" date="2019-10" db="EMBL/GenBank/DDBJ databases">
        <title>Dictyobacter vulcani sp. nov., within the class Ktedonobacteria, isolated from soil of volcanic Mt. Zao.</title>
        <authorList>
            <person name="Zheng Y."/>
            <person name="Wang C.M."/>
            <person name="Sakai Y."/>
            <person name="Abe K."/>
            <person name="Yokota A."/>
            <person name="Yabe S."/>
        </authorList>
    </citation>
    <scope>NUCLEOTIDE SEQUENCE [LARGE SCALE GENOMIC DNA]</scope>
    <source>
        <strain evidence="4 5">W12</strain>
    </source>
</reference>
<dbReference type="InterPro" id="IPR050861">
    <property type="entry name" value="Dihydroxyacetone_Kinase"/>
</dbReference>
<accession>A0A5J4KM04</accession>
<dbReference type="AlphaFoldDB" id="A0A5J4KM04"/>
<evidence type="ECO:0000313" key="5">
    <source>
        <dbReference type="Proteomes" id="UP000326912"/>
    </source>
</evidence>
<dbReference type="InterPro" id="IPR004007">
    <property type="entry name" value="DhaL_dom"/>
</dbReference>
<dbReference type="GO" id="GO:0004371">
    <property type="term" value="F:glycerone kinase activity"/>
    <property type="evidence" value="ECO:0007669"/>
    <property type="project" value="InterPro"/>
</dbReference>
<evidence type="ECO:0000313" key="4">
    <source>
        <dbReference type="EMBL" id="GER88833.1"/>
    </source>
</evidence>
<dbReference type="Gene3D" id="1.25.40.340">
    <property type="match status" value="1"/>
</dbReference>
<dbReference type="PANTHER" id="PTHR28629:SF4">
    <property type="entry name" value="TRIOKINASE_FMN CYCLASE"/>
    <property type="match status" value="1"/>
</dbReference>
<dbReference type="Proteomes" id="UP000326912">
    <property type="component" value="Unassembled WGS sequence"/>
</dbReference>
<dbReference type="InterPro" id="IPR036117">
    <property type="entry name" value="DhaL_dom_sf"/>
</dbReference>
<keyword evidence="1" id="KW-0808">Transferase</keyword>
<dbReference type="PROSITE" id="PS51480">
    <property type="entry name" value="DHAL"/>
    <property type="match status" value="1"/>
</dbReference>